<sequence>MEIFRSNPTLSRLFEENCTEYSDEIIWVLQEAELNRLTLRYISPQITFRSILVELIREVGQQQNLRRTTVHLAIYLMDSFMDNHNIAQNRLKLTALSCILLAAKIEENEPKVPTLERMNKLLKPKCPLSDFVVLEVVLLKFFNWHLLIPTTAVFVEYWLLHIVSKVDFGPSVNEDQYFERRSRAAELVLEFLDVTLLDITMTNVRPSLLAAACMAATRAILSVKRTWNNSMIKLTGYTYDEICFLMRALMNGRACLISDTISRKRTILDSGYMTDPDQEYDDDDDQDDVMAVPDDVSSADDDVVFVCKSKRARLE</sequence>
<evidence type="ECO:0008006" key="7">
    <source>
        <dbReference type="Google" id="ProtNLM"/>
    </source>
</evidence>
<dbReference type="SUPFAM" id="SSF47954">
    <property type="entry name" value="Cyclin-like"/>
    <property type="match status" value="2"/>
</dbReference>
<dbReference type="CDD" id="cd20529">
    <property type="entry name" value="CYCLIN_CCNJ-like_rpt2"/>
    <property type="match status" value="1"/>
</dbReference>
<dbReference type="Gene3D" id="1.10.472.10">
    <property type="entry name" value="Cyclin-like"/>
    <property type="match status" value="2"/>
</dbReference>
<evidence type="ECO:0000259" key="4">
    <source>
        <dbReference type="SMART" id="SM01332"/>
    </source>
</evidence>
<feature type="domain" description="Cyclin-like" evidence="3">
    <location>
        <begin position="54"/>
        <end position="140"/>
    </location>
</feature>
<evidence type="ECO:0000256" key="2">
    <source>
        <dbReference type="RuleBase" id="RU000383"/>
    </source>
</evidence>
<dbReference type="PANTHER" id="PTHR10177">
    <property type="entry name" value="CYCLINS"/>
    <property type="match status" value="1"/>
</dbReference>
<keyword evidence="6" id="KW-1185">Reference proteome</keyword>
<feature type="domain" description="Cyclin C-terminal" evidence="4">
    <location>
        <begin position="149"/>
        <end position="270"/>
    </location>
</feature>
<name>A0ABM1XT67_AEDAL</name>
<dbReference type="InterPro" id="IPR013763">
    <property type="entry name" value="Cyclin-like_dom"/>
</dbReference>
<dbReference type="CDD" id="cd20528">
    <property type="entry name" value="CYCLIN_CCNJ-like_rpt1"/>
    <property type="match status" value="1"/>
</dbReference>
<evidence type="ECO:0000259" key="3">
    <source>
        <dbReference type="SMART" id="SM00385"/>
    </source>
</evidence>
<dbReference type="SMART" id="SM01332">
    <property type="entry name" value="Cyclin_C"/>
    <property type="match status" value="1"/>
</dbReference>
<dbReference type="Pfam" id="PF00134">
    <property type="entry name" value="Cyclin_N"/>
    <property type="match status" value="1"/>
</dbReference>
<evidence type="ECO:0000313" key="5">
    <source>
        <dbReference type="EnsemblMetazoa" id="AALFPA23_002632.P2552"/>
    </source>
</evidence>
<dbReference type="SMART" id="SM00385">
    <property type="entry name" value="CYCLIN"/>
    <property type="match status" value="2"/>
</dbReference>
<dbReference type="InterPro" id="IPR039361">
    <property type="entry name" value="Cyclin"/>
</dbReference>
<dbReference type="Proteomes" id="UP000069940">
    <property type="component" value="Unassembled WGS sequence"/>
</dbReference>
<feature type="domain" description="Cyclin-like" evidence="3">
    <location>
        <begin position="157"/>
        <end position="251"/>
    </location>
</feature>
<proteinExistence type="inferred from homology"/>
<organism evidence="5 6">
    <name type="scientific">Aedes albopictus</name>
    <name type="common">Asian tiger mosquito</name>
    <name type="synonym">Stegomyia albopicta</name>
    <dbReference type="NCBI Taxonomy" id="7160"/>
    <lineage>
        <taxon>Eukaryota</taxon>
        <taxon>Metazoa</taxon>
        <taxon>Ecdysozoa</taxon>
        <taxon>Arthropoda</taxon>
        <taxon>Hexapoda</taxon>
        <taxon>Insecta</taxon>
        <taxon>Pterygota</taxon>
        <taxon>Neoptera</taxon>
        <taxon>Endopterygota</taxon>
        <taxon>Diptera</taxon>
        <taxon>Nematocera</taxon>
        <taxon>Culicoidea</taxon>
        <taxon>Culicidae</taxon>
        <taxon>Culicinae</taxon>
        <taxon>Aedini</taxon>
        <taxon>Aedes</taxon>
        <taxon>Stegomyia</taxon>
    </lineage>
</organism>
<dbReference type="GeneID" id="109414160"/>
<dbReference type="RefSeq" id="XP_019543485.3">
    <property type="nucleotide sequence ID" value="XM_019687940.3"/>
</dbReference>
<comment type="similarity">
    <text evidence="2">Belongs to the cyclin family.</text>
</comment>
<accession>A0ABM1XT67</accession>
<keyword evidence="1 2" id="KW-0195">Cyclin</keyword>
<protein>
    <recommendedName>
        <fullName evidence="7">Cyclin N-terminal domain-containing protein</fullName>
    </recommendedName>
</protein>
<dbReference type="InterPro" id="IPR036915">
    <property type="entry name" value="Cyclin-like_sf"/>
</dbReference>
<evidence type="ECO:0000313" key="6">
    <source>
        <dbReference type="Proteomes" id="UP000069940"/>
    </source>
</evidence>
<evidence type="ECO:0000256" key="1">
    <source>
        <dbReference type="ARBA" id="ARBA00023127"/>
    </source>
</evidence>
<dbReference type="InterPro" id="IPR006671">
    <property type="entry name" value="Cyclin_N"/>
</dbReference>
<dbReference type="InterPro" id="IPR004367">
    <property type="entry name" value="Cyclin_C-dom"/>
</dbReference>
<dbReference type="EnsemblMetazoa" id="AALFPA23_002632.R2552">
    <property type="protein sequence ID" value="AALFPA23_002632.P2552"/>
    <property type="gene ID" value="AALFPA23_002632"/>
</dbReference>
<dbReference type="Pfam" id="PF02984">
    <property type="entry name" value="Cyclin_C"/>
    <property type="match status" value="1"/>
</dbReference>
<reference evidence="5" key="2">
    <citation type="submission" date="2025-05" db="UniProtKB">
        <authorList>
            <consortium name="EnsemblMetazoa"/>
        </authorList>
    </citation>
    <scope>IDENTIFICATION</scope>
    <source>
        <strain evidence="5">Foshan</strain>
    </source>
</reference>
<reference evidence="6" key="1">
    <citation type="journal article" date="2015" name="Proc. Natl. Acad. Sci. U.S.A.">
        <title>Genome sequence of the Asian Tiger mosquito, Aedes albopictus, reveals insights into its biology, genetics, and evolution.</title>
        <authorList>
            <person name="Chen X.G."/>
            <person name="Jiang X."/>
            <person name="Gu J."/>
            <person name="Xu M."/>
            <person name="Wu Y."/>
            <person name="Deng Y."/>
            <person name="Zhang C."/>
            <person name="Bonizzoni M."/>
            <person name="Dermauw W."/>
            <person name="Vontas J."/>
            <person name="Armbruster P."/>
            <person name="Huang X."/>
            <person name="Yang Y."/>
            <person name="Zhang H."/>
            <person name="He W."/>
            <person name="Peng H."/>
            <person name="Liu Y."/>
            <person name="Wu K."/>
            <person name="Chen J."/>
            <person name="Lirakis M."/>
            <person name="Topalis P."/>
            <person name="Van Leeuwen T."/>
            <person name="Hall A.B."/>
            <person name="Jiang X."/>
            <person name="Thorpe C."/>
            <person name="Mueller R.L."/>
            <person name="Sun C."/>
            <person name="Waterhouse R.M."/>
            <person name="Yan G."/>
            <person name="Tu Z.J."/>
            <person name="Fang X."/>
            <person name="James A.A."/>
        </authorList>
    </citation>
    <scope>NUCLEOTIDE SEQUENCE [LARGE SCALE GENOMIC DNA]</scope>
    <source>
        <strain evidence="6">Foshan</strain>
    </source>
</reference>